<dbReference type="PANTHER" id="PTHR43232">
    <property type="entry name" value="MOLYBDENUM COFACTOR BIOSYNTHESIS PROTEIN B"/>
    <property type="match status" value="1"/>
</dbReference>
<dbReference type="InterPro" id="IPR036425">
    <property type="entry name" value="MoaB/Mog-like_dom_sf"/>
</dbReference>
<dbReference type="Proteomes" id="UP000243488">
    <property type="component" value="Chromosome"/>
</dbReference>
<evidence type="ECO:0000256" key="5">
    <source>
        <dbReference type="ARBA" id="ARBA00023134"/>
    </source>
</evidence>
<dbReference type="GO" id="GO:0005525">
    <property type="term" value="F:GTP binding"/>
    <property type="evidence" value="ECO:0007669"/>
    <property type="project" value="UniProtKB-KW"/>
</dbReference>
<reference evidence="10 11" key="1">
    <citation type="submission" date="2017-03" db="EMBL/GenBank/DDBJ databases">
        <title>Complete genome sequence of the novel DNRA strain Pseudomonas sp. S-6-2 isolated from Chinese polluted river sediment. Journal of Biotechnology.</title>
        <authorList>
            <person name="Li J."/>
            <person name="Xiang F."/>
            <person name="Wang L."/>
            <person name="Xi L."/>
            <person name="Liu J."/>
        </authorList>
    </citation>
    <scope>NUCLEOTIDE SEQUENCE [LARGE SCALE GENOMIC DNA]</scope>
    <source>
        <strain evidence="10 11">S-6-2</strain>
    </source>
</reference>
<dbReference type="KEGG" id="ppha:BVH74_16580"/>
<evidence type="ECO:0000256" key="4">
    <source>
        <dbReference type="ARBA" id="ARBA00022741"/>
    </source>
</evidence>
<dbReference type="UniPathway" id="UPA00344"/>
<dbReference type="NCBIfam" id="TIGR00177">
    <property type="entry name" value="molyb_syn"/>
    <property type="match status" value="1"/>
</dbReference>
<dbReference type="STRING" id="1931241.BVH74_16580"/>
<dbReference type="PIRSF" id="PIRSF006443">
    <property type="entry name" value="MoaB"/>
    <property type="match status" value="1"/>
</dbReference>
<evidence type="ECO:0000313" key="11">
    <source>
        <dbReference type="Proteomes" id="UP000243488"/>
    </source>
</evidence>
<dbReference type="SUPFAM" id="SSF53218">
    <property type="entry name" value="Molybdenum cofactor biosynthesis proteins"/>
    <property type="match status" value="1"/>
</dbReference>
<evidence type="ECO:0000256" key="3">
    <source>
        <dbReference type="ARBA" id="ARBA00015262"/>
    </source>
</evidence>
<dbReference type="Gene3D" id="3.40.980.10">
    <property type="entry name" value="MoaB/Mog-like domain"/>
    <property type="match status" value="1"/>
</dbReference>
<dbReference type="EMBL" id="CP020100">
    <property type="protein sequence ID" value="AQZ96268.1"/>
    <property type="molecule type" value="Genomic_DNA"/>
</dbReference>
<organism evidence="10 11">
    <name type="scientific">Halopseudomonas phragmitis</name>
    <dbReference type="NCBI Taxonomy" id="1931241"/>
    <lineage>
        <taxon>Bacteria</taxon>
        <taxon>Pseudomonadati</taxon>
        <taxon>Pseudomonadota</taxon>
        <taxon>Gammaproteobacteria</taxon>
        <taxon>Pseudomonadales</taxon>
        <taxon>Pseudomonadaceae</taxon>
        <taxon>Halopseudomonas</taxon>
    </lineage>
</organism>
<evidence type="ECO:0000256" key="8">
    <source>
        <dbReference type="PIRNR" id="PIRNR006443"/>
    </source>
</evidence>
<accession>A0A1V0B8J4</accession>
<dbReference type="GO" id="GO:0006777">
    <property type="term" value="P:Mo-molybdopterin cofactor biosynthetic process"/>
    <property type="evidence" value="ECO:0007669"/>
    <property type="project" value="UniProtKB-UniRule"/>
</dbReference>
<dbReference type="RefSeq" id="WP_080051176.1">
    <property type="nucleotide sequence ID" value="NZ_CP020100.1"/>
</dbReference>
<proteinExistence type="inferred from homology"/>
<dbReference type="InterPro" id="IPR013484">
    <property type="entry name" value="MoaB_proteobac"/>
</dbReference>
<evidence type="ECO:0000256" key="6">
    <source>
        <dbReference type="ARBA" id="ARBA00023150"/>
    </source>
</evidence>
<dbReference type="NCBIfam" id="TIGR02667">
    <property type="entry name" value="moaB_proteo"/>
    <property type="match status" value="1"/>
</dbReference>
<dbReference type="GO" id="GO:0005829">
    <property type="term" value="C:cytosol"/>
    <property type="evidence" value="ECO:0007669"/>
    <property type="project" value="TreeGrafter"/>
</dbReference>
<dbReference type="PROSITE" id="PS01078">
    <property type="entry name" value="MOCF_BIOSYNTHESIS_1"/>
    <property type="match status" value="1"/>
</dbReference>
<evidence type="ECO:0000256" key="1">
    <source>
        <dbReference type="ARBA" id="ARBA00005046"/>
    </source>
</evidence>
<keyword evidence="6 8" id="KW-0501">Molybdenum cofactor biosynthesis</keyword>
<keyword evidence="5" id="KW-0342">GTP-binding</keyword>
<evidence type="ECO:0000313" key="10">
    <source>
        <dbReference type="EMBL" id="AQZ96268.1"/>
    </source>
</evidence>
<evidence type="ECO:0000256" key="2">
    <source>
        <dbReference type="ARBA" id="ARBA00006112"/>
    </source>
</evidence>
<evidence type="ECO:0000256" key="7">
    <source>
        <dbReference type="ARBA" id="ARBA00055616"/>
    </source>
</evidence>
<dbReference type="CDD" id="cd00886">
    <property type="entry name" value="MogA_MoaB"/>
    <property type="match status" value="1"/>
</dbReference>
<comment type="pathway">
    <text evidence="1 8">Cofactor biosynthesis; molybdopterin biosynthesis.</text>
</comment>
<protein>
    <recommendedName>
        <fullName evidence="3 8">Molybdenum cofactor biosynthesis protein B</fullName>
    </recommendedName>
</protein>
<dbReference type="Pfam" id="PF00994">
    <property type="entry name" value="MoCF_biosynth"/>
    <property type="match status" value="1"/>
</dbReference>
<dbReference type="SMART" id="SM00852">
    <property type="entry name" value="MoCF_biosynth"/>
    <property type="match status" value="1"/>
</dbReference>
<dbReference type="PANTHER" id="PTHR43232:SF2">
    <property type="entry name" value="MOLYBDENUM COFACTOR BIOSYNTHESIS PROTEIN B"/>
    <property type="match status" value="1"/>
</dbReference>
<dbReference type="InterPro" id="IPR001453">
    <property type="entry name" value="MoaB/Mog_dom"/>
</dbReference>
<keyword evidence="4" id="KW-0547">Nucleotide-binding</keyword>
<gene>
    <name evidence="10" type="ORF">BVH74_16580</name>
</gene>
<comment type="similarity">
    <text evidence="2 8">Belongs to the MoaB/Mog family.</text>
</comment>
<comment type="function">
    <text evidence="7">May be involved in the biosynthesis of molybdopterin. Can bind GTP and has low GTPase activity. Can bind MPT, but has no MPT adenylyl transferase activity.</text>
</comment>
<dbReference type="AlphaFoldDB" id="A0A1V0B8J4"/>
<feature type="domain" description="MoaB/Mog" evidence="9">
    <location>
        <begin position="15"/>
        <end position="159"/>
    </location>
</feature>
<dbReference type="InterPro" id="IPR008284">
    <property type="entry name" value="MoCF_biosynth_CS"/>
</dbReference>
<keyword evidence="11" id="KW-1185">Reference proteome</keyword>
<name>A0A1V0B8J4_9GAMM</name>
<dbReference type="FunFam" id="3.40.980.10:FF:000003">
    <property type="entry name" value="Molybdenum cofactor biosynthesis protein B"/>
    <property type="match status" value="1"/>
</dbReference>
<dbReference type="InterPro" id="IPR012245">
    <property type="entry name" value="MoaB"/>
</dbReference>
<evidence type="ECO:0000259" key="9">
    <source>
        <dbReference type="SMART" id="SM00852"/>
    </source>
</evidence>
<sequence>MAHLASQAFIPLRIAVLTVSDTRTLETDDSGRTLVERLQAAGHVLADRQLVIDDIYLLRAQVSQWIAAPDVQVVLITGGTGFTARDNTPQAISPLLDKSMDGFGELFRQLSFQEIGTSTVQSRALAGFANGTLVCCLPGSPGACRTAWDGILALQLDSRTRPCNAVPHLKPIEQQVACCGSRS</sequence>